<accession>A0A1U7NH49</accession>
<keyword evidence="1" id="KW-0472">Membrane</keyword>
<dbReference type="AlphaFoldDB" id="A0A1U7NH49"/>
<proteinExistence type="predicted"/>
<comment type="caution">
    <text evidence="2">The sequence shown here is derived from an EMBL/GenBank/DDBJ whole genome shotgun (WGS) entry which is preliminary data.</text>
</comment>
<keyword evidence="3" id="KW-1185">Reference proteome</keyword>
<reference evidence="2 3" key="1">
    <citation type="submission" date="2016-11" db="EMBL/GenBank/DDBJ databases">
        <title>Description of two novel members of the family Erysipelotrichaceae: Ileibacterium lipovorans gen. nov., sp. nov. and Dubosiella newyorkensis, gen. nov., sp. nov.</title>
        <authorList>
            <person name="Cox L.M."/>
            <person name="Sohn J."/>
            <person name="Tyrrell K.L."/>
            <person name="Citron D.M."/>
            <person name="Lawson P.A."/>
            <person name="Patel N.B."/>
            <person name="Iizumi T."/>
            <person name="Perez-Perez G.I."/>
            <person name="Goldstein E.J."/>
            <person name="Blaser M.J."/>
        </authorList>
    </citation>
    <scope>NUCLEOTIDE SEQUENCE [LARGE SCALE GENOMIC DNA]</scope>
    <source>
        <strain evidence="2 3">NYU-BL-A3</strain>
    </source>
</reference>
<name>A0A1U7NH49_9FIRM</name>
<protein>
    <recommendedName>
        <fullName evidence="4">Prepilin type IV endopeptidase peptidase domain-containing protein</fullName>
    </recommendedName>
</protein>
<keyword evidence="1" id="KW-1133">Transmembrane helix</keyword>
<sequence>MKKIIEMINVLEQNQTFVMIAGIFLMTVGYLQKSSRIANSQPNLKTSLDESSDRQKNTFVKATLWNLLFIVIMIRIPSVHSGLNFLFYLYMIGFLYALGLQDLLTYFIDWKKWWGWILCFLVAGGSLMKFDMAAIFYGLLFGLMVFPFVRQKKMGSADLVFIVLYTSLLGAERMLVCLMTAAVLGLLIGIGKIVMNSKNRLIPFVSCLNVGFLISYAYGYSIYFSSIQMLSFNF</sequence>
<evidence type="ECO:0000313" key="2">
    <source>
        <dbReference type="EMBL" id="OLU40716.1"/>
    </source>
</evidence>
<dbReference type="RefSeq" id="WP_075818779.1">
    <property type="nucleotide sequence ID" value="NZ_CAPNHH010000135.1"/>
</dbReference>
<dbReference type="EMBL" id="MPJW01000099">
    <property type="protein sequence ID" value="OLU40716.1"/>
    <property type="molecule type" value="Genomic_DNA"/>
</dbReference>
<feature type="transmembrane region" description="Helical" evidence="1">
    <location>
        <begin position="85"/>
        <end position="108"/>
    </location>
</feature>
<evidence type="ECO:0000256" key="1">
    <source>
        <dbReference type="SAM" id="Phobius"/>
    </source>
</evidence>
<organism evidence="2 3">
    <name type="scientific">Ileibacterium valens</name>
    <dbReference type="NCBI Taxonomy" id="1862668"/>
    <lineage>
        <taxon>Bacteria</taxon>
        <taxon>Bacillati</taxon>
        <taxon>Bacillota</taxon>
        <taxon>Erysipelotrichia</taxon>
        <taxon>Erysipelotrichales</taxon>
        <taxon>Erysipelotrichaceae</taxon>
        <taxon>Ileibacterium</taxon>
    </lineage>
</organism>
<gene>
    <name evidence="2" type="ORF">BO222_04505</name>
</gene>
<feature type="transmembrane region" description="Helical" evidence="1">
    <location>
        <begin position="62"/>
        <end position="79"/>
    </location>
</feature>
<evidence type="ECO:0000313" key="3">
    <source>
        <dbReference type="Proteomes" id="UP000186341"/>
    </source>
</evidence>
<dbReference type="Proteomes" id="UP000186341">
    <property type="component" value="Unassembled WGS sequence"/>
</dbReference>
<keyword evidence="1" id="KW-0812">Transmembrane</keyword>
<feature type="transmembrane region" description="Helical" evidence="1">
    <location>
        <begin position="159"/>
        <end position="189"/>
    </location>
</feature>
<feature type="transmembrane region" description="Helical" evidence="1">
    <location>
        <begin position="15"/>
        <end position="31"/>
    </location>
</feature>
<feature type="transmembrane region" description="Helical" evidence="1">
    <location>
        <begin position="201"/>
        <end position="224"/>
    </location>
</feature>
<evidence type="ECO:0008006" key="4">
    <source>
        <dbReference type="Google" id="ProtNLM"/>
    </source>
</evidence>